<protein>
    <submittedName>
        <fullName evidence="1">Uncharacterized protein</fullName>
    </submittedName>
</protein>
<dbReference type="AlphaFoldDB" id="A0A7W8SGA9"/>
<dbReference type="Proteomes" id="UP000564629">
    <property type="component" value="Unassembled WGS sequence"/>
</dbReference>
<evidence type="ECO:0000313" key="2">
    <source>
        <dbReference type="Proteomes" id="UP000564629"/>
    </source>
</evidence>
<sequence length="158" mass="17090">MSAPRMTRWSMDATPALLRPGSMYRLAGETASKVWVNAVWARSVKGGKVAVAFGSVWTVVDIDRDDPLTLAAFTDAFEARRLAVGHDALATFDGTNLTMRGHGKQANGREPSAHRRANPRRVAAILPRLVQVHATITGKKMPAVPDGWKGWYALTPGG</sequence>
<dbReference type="RefSeq" id="WP_146836587.1">
    <property type="nucleotide sequence ID" value="NZ_BJVQ01000019.1"/>
</dbReference>
<comment type="caution">
    <text evidence="1">The sequence shown here is derived from an EMBL/GenBank/DDBJ whole genome shotgun (WGS) entry which is preliminary data.</text>
</comment>
<accession>A0A7W8SGA9</accession>
<proteinExistence type="predicted"/>
<organism evidence="1 2">
    <name type="scientific">Cellulomonas hominis</name>
    <dbReference type="NCBI Taxonomy" id="156981"/>
    <lineage>
        <taxon>Bacteria</taxon>
        <taxon>Bacillati</taxon>
        <taxon>Actinomycetota</taxon>
        <taxon>Actinomycetes</taxon>
        <taxon>Micrococcales</taxon>
        <taxon>Cellulomonadaceae</taxon>
        <taxon>Cellulomonas</taxon>
    </lineage>
</organism>
<dbReference type="EMBL" id="JACHDN010000001">
    <property type="protein sequence ID" value="MBB5474571.1"/>
    <property type="molecule type" value="Genomic_DNA"/>
</dbReference>
<evidence type="ECO:0000313" key="1">
    <source>
        <dbReference type="EMBL" id="MBB5474571.1"/>
    </source>
</evidence>
<reference evidence="1 2" key="1">
    <citation type="submission" date="2020-08" db="EMBL/GenBank/DDBJ databases">
        <title>Sequencing the genomes of 1000 actinobacteria strains.</title>
        <authorList>
            <person name="Klenk H.-P."/>
        </authorList>
    </citation>
    <scope>NUCLEOTIDE SEQUENCE [LARGE SCALE GENOMIC DNA]</scope>
    <source>
        <strain evidence="1 2">DSM 9581</strain>
    </source>
</reference>
<gene>
    <name evidence="1" type="ORF">HNR08_003307</name>
</gene>
<name>A0A7W8SGA9_9CELL</name>